<dbReference type="Gene3D" id="3.10.350.10">
    <property type="entry name" value="LysM domain"/>
    <property type="match status" value="2"/>
</dbReference>
<evidence type="ECO:0000256" key="1">
    <source>
        <dbReference type="ARBA" id="ARBA00038420"/>
    </source>
</evidence>
<reference evidence="4 5" key="1">
    <citation type="submission" date="2023-07" db="EMBL/GenBank/DDBJ databases">
        <title>Genomic Encyclopedia of Type Strains, Phase IV (KMG-IV): sequencing the most valuable type-strain genomes for metagenomic binning, comparative biology and taxonomic classification.</title>
        <authorList>
            <person name="Goeker M."/>
        </authorList>
    </citation>
    <scope>NUCLEOTIDE SEQUENCE [LARGE SCALE GENOMIC DNA]</scope>
    <source>
        <strain evidence="4 5">DSM 19619</strain>
    </source>
</reference>
<proteinExistence type="inferred from homology"/>
<dbReference type="Proteomes" id="UP001242480">
    <property type="component" value="Unassembled WGS sequence"/>
</dbReference>
<dbReference type="PROSITE" id="PS51782">
    <property type="entry name" value="LYSM"/>
    <property type="match status" value="2"/>
</dbReference>
<feature type="compositionally biased region" description="Low complexity" evidence="2">
    <location>
        <begin position="15"/>
        <end position="25"/>
    </location>
</feature>
<comment type="caution">
    <text evidence="4">The sequence shown here is derived from an EMBL/GenBank/DDBJ whole genome shotgun (WGS) entry which is preliminary data.</text>
</comment>
<dbReference type="RefSeq" id="WP_307270437.1">
    <property type="nucleotide sequence ID" value="NZ_JAUSVX010000002.1"/>
</dbReference>
<dbReference type="SUPFAM" id="SSF51261">
    <property type="entry name" value="Duplicated hybrid motif"/>
    <property type="match status" value="1"/>
</dbReference>
<keyword evidence="4" id="KW-0378">Hydrolase</keyword>
<evidence type="ECO:0000256" key="2">
    <source>
        <dbReference type="SAM" id="MobiDB-lite"/>
    </source>
</evidence>
<dbReference type="InterPro" id="IPR036779">
    <property type="entry name" value="LysM_dom_sf"/>
</dbReference>
<gene>
    <name evidence="4" type="ORF">QO011_001776</name>
</gene>
<feature type="region of interest" description="Disordered" evidence="2">
    <location>
        <begin position="366"/>
        <end position="414"/>
    </location>
</feature>
<dbReference type="SMART" id="SM00257">
    <property type="entry name" value="LysM"/>
    <property type="match status" value="2"/>
</dbReference>
<dbReference type="Gene3D" id="2.70.70.10">
    <property type="entry name" value="Glucose Permease (Domain IIA)"/>
    <property type="match status" value="1"/>
</dbReference>
<dbReference type="CDD" id="cd12797">
    <property type="entry name" value="M23_peptidase"/>
    <property type="match status" value="1"/>
</dbReference>
<dbReference type="PANTHER" id="PTHR21666:SF263">
    <property type="entry name" value="MUREIN HYDROLASE ACTIVATOR NLPD"/>
    <property type="match status" value="1"/>
</dbReference>
<dbReference type="PANTHER" id="PTHR21666">
    <property type="entry name" value="PEPTIDASE-RELATED"/>
    <property type="match status" value="1"/>
</dbReference>
<accession>A0ABU0J3D3</accession>
<protein>
    <submittedName>
        <fullName evidence="4">Murein DD-endopeptidase MepM/ murein hydrolase activator NlpD</fullName>
    </submittedName>
</protein>
<dbReference type="InterPro" id="IPR018392">
    <property type="entry name" value="LysM"/>
</dbReference>
<sequence>MRFSENPFSDPFRSQPQQTAAIQPAPAYPTPRVRAQPLPPVGSVAAQPLPPLAPVASVPAAGAPRPIYGYNQPVQSARPAQPVVTGSVQSASPRIGGFKGGGWSAAGGTVVAAGAGDSVYTLSNRYGVPADAIMSVNALSAPNLVPGQRITIPVYSTVSAAPPPPPSVAQPLPAAQPLRAEAPVAKPVRTVAVQPQHVPEPEPIVPPRPVAQALPAAPRPAEPKATVLAQEGGLHVVKPGETLTSIALAYGTTRPRLAHDNGIDEWTNVRIGQKLKVPGANTAAAKPAAVKPVHVATVKPEPAMAEQPVKPARLAAKPAAPVKPVKPVQVAAVKPEPVAKPAPAAKPMAAPKATAKVVAPVEPKPVQTATIKPQPAQPQPAQPEPAATASIPAQKEDAPQQAALETPAQRSNTPEFRWPVRGRVIQSFGQSGDGINIAVPEGTDVRAAENGVVAYAGNELKGYGNLVLIRHADGYVTAYAHAKDLNVKRGDTVKRGQVIATAGQTGNVTSPQLLFELRKGAQPVDPRPYLSGT</sequence>
<keyword evidence="5" id="KW-1185">Reference proteome</keyword>
<feature type="domain" description="LysM" evidence="3">
    <location>
        <begin position="109"/>
        <end position="152"/>
    </location>
</feature>
<dbReference type="InterPro" id="IPR011055">
    <property type="entry name" value="Dup_hybrid_motif"/>
</dbReference>
<dbReference type="Pfam" id="PF01476">
    <property type="entry name" value="LysM"/>
    <property type="match status" value="2"/>
</dbReference>
<evidence type="ECO:0000259" key="3">
    <source>
        <dbReference type="PROSITE" id="PS51782"/>
    </source>
</evidence>
<evidence type="ECO:0000313" key="5">
    <source>
        <dbReference type="Proteomes" id="UP001242480"/>
    </source>
</evidence>
<dbReference type="GO" id="GO:0016787">
    <property type="term" value="F:hydrolase activity"/>
    <property type="evidence" value="ECO:0007669"/>
    <property type="project" value="UniProtKB-KW"/>
</dbReference>
<feature type="domain" description="LysM" evidence="3">
    <location>
        <begin position="233"/>
        <end position="277"/>
    </location>
</feature>
<comment type="similarity">
    <text evidence="1">Belongs to the E.coli NlpD/Haemophilus LppB family.</text>
</comment>
<name>A0ABU0J3D3_9HYPH</name>
<feature type="region of interest" description="Disordered" evidence="2">
    <location>
        <begin position="1"/>
        <end position="36"/>
    </location>
</feature>
<dbReference type="InterPro" id="IPR050570">
    <property type="entry name" value="Cell_wall_metabolism_enzyme"/>
</dbReference>
<dbReference type="EMBL" id="JAUSVX010000002">
    <property type="protein sequence ID" value="MDQ0468776.1"/>
    <property type="molecule type" value="Genomic_DNA"/>
</dbReference>
<dbReference type="CDD" id="cd00118">
    <property type="entry name" value="LysM"/>
    <property type="match status" value="2"/>
</dbReference>
<dbReference type="InterPro" id="IPR016047">
    <property type="entry name" value="M23ase_b-sheet_dom"/>
</dbReference>
<dbReference type="SUPFAM" id="SSF54106">
    <property type="entry name" value="LysM domain"/>
    <property type="match status" value="2"/>
</dbReference>
<dbReference type="Pfam" id="PF01551">
    <property type="entry name" value="Peptidase_M23"/>
    <property type="match status" value="1"/>
</dbReference>
<organism evidence="4 5">
    <name type="scientific">Labrys wisconsinensis</name>
    <dbReference type="NCBI Taxonomy" id="425677"/>
    <lineage>
        <taxon>Bacteria</taxon>
        <taxon>Pseudomonadati</taxon>
        <taxon>Pseudomonadota</taxon>
        <taxon>Alphaproteobacteria</taxon>
        <taxon>Hyphomicrobiales</taxon>
        <taxon>Xanthobacteraceae</taxon>
        <taxon>Labrys</taxon>
    </lineage>
</organism>
<evidence type="ECO:0000313" key="4">
    <source>
        <dbReference type="EMBL" id="MDQ0468776.1"/>
    </source>
</evidence>